<evidence type="ECO:0000256" key="2">
    <source>
        <dbReference type="ARBA" id="ARBA00022723"/>
    </source>
</evidence>
<feature type="transmembrane region" description="Helical" evidence="4">
    <location>
        <begin position="6"/>
        <end position="23"/>
    </location>
</feature>
<comment type="similarity">
    <text evidence="1">Belongs to the cytochrome P450 family.</text>
</comment>
<evidence type="ECO:0000256" key="3">
    <source>
        <dbReference type="ARBA" id="ARBA00023004"/>
    </source>
</evidence>
<dbReference type="STRING" id="22663.A0A2I0KSG8"/>
<dbReference type="SUPFAM" id="SSF48264">
    <property type="entry name" value="Cytochrome P450"/>
    <property type="match status" value="1"/>
</dbReference>
<keyword evidence="4" id="KW-0472">Membrane</keyword>
<proteinExistence type="inferred from homology"/>
<dbReference type="GO" id="GO:0005506">
    <property type="term" value="F:iron ion binding"/>
    <property type="evidence" value="ECO:0007669"/>
    <property type="project" value="InterPro"/>
</dbReference>
<gene>
    <name evidence="5" type="ORF">CRG98_008270</name>
</gene>
<dbReference type="EMBL" id="PGOL01000385">
    <property type="protein sequence ID" value="PKI71270.1"/>
    <property type="molecule type" value="Genomic_DNA"/>
</dbReference>
<dbReference type="Pfam" id="PF00067">
    <property type="entry name" value="p450"/>
    <property type="match status" value="1"/>
</dbReference>
<dbReference type="AlphaFoldDB" id="A0A2I0KSG8"/>
<keyword evidence="2" id="KW-0479">Metal-binding</keyword>
<evidence type="ECO:0000313" key="6">
    <source>
        <dbReference type="Proteomes" id="UP000233551"/>
    </source>
</evidence>
<dbReference type="GO" id="GO:0004497">
    <property type="term" value="F:monooxygenase activity"/>
    <property type="evidence" value="ECO:0007669"/>
    <property type="project" value="InterPro"/>
</dbReference>
<dbReference type="GO" id="GO:0016705">
    <property type="term" value="F:oxidoreductase activity, acting on paired donors, with incorporation or reduction of molecular oxygen"/>
    <property type="evidence" value="ECO:0007669"/>
    <property type="project" value="InterPro"/>
</dbReference>
<dbReference type="Proteomes" id="UP000233551">
    <property type="component" value="Unassembled WGS sequence"/>
</dbReference>
<evidence type="ECO:0000256" key="1">
    <source>
        <dbReference type="ARBA" id="ARBA00010617"/>
    </source>
</evidence>
<comment type="caution">
    <text evidence="5">The sequence shown here is derived from an EMBL/GenBank/DDBJ whole genome shotgun (WGS) entry which is preliminary data.</text>
</comment>
<reference evidence="5 6" key="1">
    <citation type="submission" date="2017-11" db="EMBL/GenBank/DDBJ databases">
        <title>De-novo sequencing of pomegranate (Punica granatum L.) genome.</title>
        <authorList>
            <person name="Akparov Z."/>
            <person name="Amiraslanov A."/>
            <person name="Hajiyeva S."/>
            <person name="Abbasov M."/>
            <person name="Kaur K."/>
            <person name="Hamwieh A."/>
            <person name="Solovyev V."/>
            <person name="Salamov A."/>
            <person name="Braich B."/>
            <person name="Kosarev P."/>
            <person name="Mahmoud A."/>
            <person name="Hajiyev E."/>
            <person name="Babayeva S."/>
            <person name="Izzatullayeva V."/>
            <person name="Mammadov A."/>
            <person name="Mammadov A."/>
            <person name="Sharifova S."/>
            <person name="Ojaghi J."/>
            <person name="Eynullazada K."/>
            <person name="Bayramov B."/>
            <person name="Abdulazimova A."/>
            <person name="Shahmuradov I."/>
        </authorList>
    </citation>
    <scope>NUCLEOTIDE SEQUENCE [LARGE SCALE GENOMIC DNA]</scope>
    <source>
        <strain evidence="6">cv. AG2017</strain>
        <tissue evidence="5">Leaf</tissue>
    </source>
</reference>
<keyword evidence="4" id="KW-1133">Transmembrane helix</keyword>
<dbReference type="PANTHER" id="PTHR47955">
    <property type="entry name" value="CYTOCHROME P450 FAMILY 71 PROTEIN"/>
    <property type="match status" value="1"/>
</dbReference>
<dbReference type="InterPro" id="IPR036396">
    <property type="entry name" value="Cyt_P450_sf"/>
</dbReference>
<organism evidence="5 6">
    <name type="scientific">Punica granatum</name>
    <name type="common">Pomegranate</name>
    <dbReference type="NCBI Taxonomy" id="22663"/>
    <lineage>
        <taxon>Eukaryota</taxon>
        <taxon>Viridiplantae</taxon>
        <taxon>Streptophyta</taxon>
        <taxon>Embryophyta</taxon>
        <taxon>Tracheophyta</taxon>
        <taxon>Spermatophyta</taxon>
        <taxon>Magnoliopsida</taxon>
        <taxon>eudicotyledons</taxon>
        <taxon>Gunneridae</taxon>
        <taxon>Pentapetalae</taxon>
        <taxon>rosids</taxon>
        <taxon>malvids</taxon>
        <taxon>Myrtales</taxon>
        <taxon>Lythraceae</taxon>
        <taxon>Punica</taxon>
    </lineage>
</organism>
<keyword evidence="3" id="KW-0408">Iron</keyword>
<evidence type="ECO:0000256" key="4">
    <source>
        <dbReference type="SAM" id="Phobius"/>
    </source>
</evidence>
<dbReference type="InterPro" id="IPR001128">
    <property type="entry name" value="Cyt_P450"/>
</dbReference>
<accession>A0A2I0KSG8</accession>
<keyword evidence="4" id="KW-0812">Transmembrane</keyword>
<protein>
    <submittedName>
        <fullName evidence="5">Uncharacterized protein</fullName>
    </submittedName>
</protein>
<name>A0A2I0KSG8_PUNGR</name>
<keyword evidence="6" id="KW-1185">Reference proteome</keyword>
<dbReference type="Gene3D" id="1.10.630.10">
    <property type="entry name" value="Cytochrome P450"/>
    <property type="match status" value="1"/>
</dbReference>
<dbReference type="GO" id="GO:0020037">
    <property type="term" value="F:heme binding"/>
    <property type="evidence" value="ECO:0007669"/>
    <property type="project" value="InterPro"/>
</dbReference>
<evidence type="ECO:0000313" key="5">
    <source>
        <dbReference type="EMBL" id="PKI71270.1"/>
    </source>
</evidence>
<sequence>MGDNYLISIFLISILTLVFVLAIKSRSRRRPKNLPPSPPSFPILGHLHYIKDPLHRTLLDLSKRYGGPIISLQFGSRPVVLISSWAAAEECFTRNDIVLANRPRLLPRWCLVFTRERSHYNNLK</sequence>